<dbReference type="PANTHER" id="PTHR31126:SF1">
    <property type="entry name" value="TYROSINE SPECIFIC PROTEIN PHOSPHATASES DOMAIN-CONTAINING PROTEIN"/>
    <property type="match status" value="1"/>
</dbReference>
<dbReference type="AlphaFoldDB" id="A0A2J6RQ87"/>
<organism evidence="1 2">
    <name type="scientific">Hyaloscypha variabilis (strain UAMH 11265 / GT02V1 / F)</name>
    <name type="common">Meliniomyces variabilis</name>
    <dbReference type="NCBI Taxonomy" id="1149755"/>
    <lineage>
        <taxon>Eukaryota</taxon>
        <taxon>Fungi</taxon>
        <taxon>Dikarya</taxon>
        <taxon>Ascomycota</taxon>
        <taxon>Pezizomycotina</taxon>
        <taxon>Leotiomycetes</taxon>
        <taxon>Helotiales</taxon>
        <taxon>Hyaloscyphaceae</taxon>
        <taxon>Hyaloscypha</taxon>
        <taxon>Hyaloscypha variabilis</taxon>
    </lineage>
</organism>
<evidence type="ECO:0000313" key="2">
    <source>
        <dbReference type="Proteomes" id="UP000235786"/>
    </source>
</evidence>
<gene>
    <name evidence="1" type="ORF">L207DRAFT_459366</name>
</gene>
<dbReference type="Proteomes" id="UP000235786">
    <property type="component" value="Unassembled WGS sequence"/>
</dbReference>
<dbReference type="STRING" id="1149755.A0A2J6RQ87"/>
<dbReference type="OrthoDB" id="449382at2759"/>
<sequence>MAELPPQFVAIDGLANFRDIGGWPIEDKDGKIVAKVRKGVFYRGPDTRTATPAGIAKLRELGVKVDFDLRSKGQIEKLGGPNPMEGIERVWAPAFPDGEYSPEKAAARYVQYASDGTEGIVQAFTDILRHGAPAARIVMLHIASMNPDSPSACYIHCTTGNNRSGVFIGVILSLLGVKAEQIAEEYALSGVGLRPTRDAAVERLMKSPVFAGAGGGGRARAERMVGARPESMLAMLEMVNKTWGSAEGYFKTMAGLTDEEIKKVKRVLTVREGGRSHRRKGSVWDSTKAIATKLWSSLV</sequence>
<dbReference type="GO" id="GO:0004721">
    <property type="term" value="F:phosphoprotein phosphatase activity"/>
    <property type="evidence" value="ECO:0007669"/>
    <property type="project" value="InterPro"/>
</dbReference>
<accession>A0A2J6RQ87</accession>
<evidence type="ECO:0000313" key="1">
    <source>
        <dbReference type="EMBL" id="PMD40675.1"/>
    </source>
</evidence>
<proteinExistence type="predicted"/>
<reference evidence="1 2" key="1">
    <citation type="submission" date="2016-04" db="EMBL/GenBank/DDBJ databases">
        <title>A degradative enzymes factory behind the ericoid mycorrhizal symbiosis.</title>
        <authorList>
            <consortium name="DOE Joint Genome Institute"/>
            <person name="Martino E."/>
            <person name="Morin E."/>
            <person name="Grelet G."/>
            <person name="Kuo A."/>
            <person name="Kohler A."/>
            <person name="Daghino S."/>
            <person name="Barry K."/>
            <person name="Choi C."/>
            <person name="Cichocki N."/>
            <person name="Clum A."/>
            <person name="Copeland A."/>
            <person name="Hainaut M."/>
            <person name="Haridas S."/>
            <person name="Labutti K."/>
            <person name="Lindquist E."/>
            <person name="Lipzen A."/>
            <person name="Khouja H.-R."/>
            <person name="Murat C."/>
            <person name="Ohm R."/>
            <person name="Olson A."/>
            <person name="Spatafora J."/>
            <person name="Veneault-Fourrey C."/>
            <person name="Henrissat B."/>
            <person name="Grigoriev I."/>
            <person name="Martin F."/>
            <person name="Perotto S."/>
        </authorList>
    </citation>
    <scope>NUCLEOTIDE SEQUENCE [LARGE SCALE GENOMIC DNA]</scope>
    <source>
        <strain evidence="1 2">F</strain>
    </source>
</reference>
<dbReference type="InterPro" id="IPR029021">
    <property type="entry name" value="Prot-tyrosine_phosphatase-like"/>
</dbReference>
<keyword evidence="2" id="KW-1185">Reference proteome</keyword>
<dbReference type="PROSITE" id="PS00383">
    <property type="entry name" value="TYR_PHOSPHATASE_1"/>
    <property type="match status" value="1"/>
</dbReference>
<dbReference type="InterPro" id="IPR026893">
    <property type="entry name" value="Tyr/Ser_Pase_IphP-type"/>
</dbReference>
<dbReference type="Gene3D" id="3.90.190.10">
    <property type="entry name" value="Protein tyrosine phosphatase superfamily"/>
    <property type="match status" value="1"/>
</dbReference>
<name>A0A2J6RQ87_HYAVF</name>
<dbReference type="PANTHER" id="PTHR31126">
    <property type="entry name" value="TYROSINE-PROTEIN PHOSPHATASE"/>
    <property type="match status" value="1"/>
</dbReference>
<dbReference type="SUPFAM" id="SSF52799">
    <property type="entry name" value="(Phosphotyrosine protein) phosphatases II"/>
    <property type="match status" value="1"/>
</dbReference>
<dbReference type="EMBL" id="KZ613945">
    <property type="protein sequence ID" value="PMD40675.1"/>
    <property type="molecule type" value="Genomic_DNA"/>
</dbReference>
<dbReference type="InterPro" id="IPR016130">
    <property type="entry name" value="Tyr_Pase_AS"/>
</dbReference>
<protein>
    <recommendedName>
        <fullName evidence="3">Tyrosine specific protein phosphatases domain-containing protein</fullName>
    </recommendedName>
</protein>
<dbReference type="Pfam" id="PF13350">
    <property type="entry name" value="Y_phosphatase3"/>
    <property type="match status" value="1"/>
</dbReference>
<evidence type="ECO:0008006" key="3">
    <source>
        <dbReference type="Google" id="ProtNLM"/>
    </source>
</evidence>